<dbReference type="InterPro" id="IPR035959">
    <property type="entry name" value="RutC-like_sf"/>
</dbReference>
<dbReference type="Proteomes" id="UP000075615">
    <property type="component" value="Unassembled WGS sequence"/>
</dbReference>
<proteinExistence type="predicted"/>
<evidence type="ECO:0000313" key="2">
    <source>
        <dbReference type="EMBL" id="KYG78870.1"/>
    </source>
</evidence>
<protein>
    <recommendedName>
        <fullName evidence="1">Endoribonuclease L-PSP/chorismate mutase-like domain-containing protein</fullName>
    </recommendedName>
</protein>
<dbReference type="Pfam" id="PF14588">
    <property type="entry name" value="YjgF_endoribonc"/>
    <property type="match status" value="1"/>
</dbReference>
<evidence type="ECO:0000313" key="3">
    <source>
        <dbReference type="Proteomes" id="UP000075615"/>
    </source>
</evidence>
<dbReference type="PANTHER" id="PTHR43760:SF1">
    <property type="entry name" value="ENDORIBONUCLEASE L-PSP_CHORISMATE MUTASE-LIKE DOMAIN-CONTAINING PROTEIN"/>
    <property type="match status" value="1"/>
</dbReference>
<dbReference type="EMBL" id="LRDB01000012">
    <property type="protein sequence ID" value="KYG78870.1"/>
    <property type="molecule type" value="Genomic_DNA"/>
</dbReference>
<dbReference type="PANTHER" id="PTHR43760">
    <property type="entry name" value="ENDORIBONUCLEASE-RELATED"/>
    <property type="match status" value="1"/>
</dbReference>
<keyword evidence="3" id="KW-1185">Reference proteome</keyword>
<comment type="caution">
    <text evidence="2">The sequence shown here is derived from an EMBL/GenBank/DDBJ whole genome shotgun (WGS) entry which is preliminary data.</text>
</comment>
<dbReference type="STRING" id="296218.AWN68_04380"/>
<dbReference type="AlphaFoldDB" id="A0A150XJI9"/>
<dbReference type="Gene3D" id="3.30.1330.40">
    <property type="entry name" value="RutC-like"/>
    <property type="match status" value="1"/>
</dbReference>
<dbReference type="SUPFAM" id="SSF55298">
    <property type="entry name" value="YjgF-like"/>
    <property type="match status" value="1"/>
</dbReference>
<feature type="domain" description="Endoribonuclease L-PSP/chorismate mutase-like" evidence="1">
    <location>
        <begin position="11"/>
        <end position="139"/>
    </location>
</feature>
<sequence>MTPLENLQKLNLSLPEVSTPGGNYVSVNIRANIAYVAIQFPILNEEFLYQGRLGDELSTEDGYHAMELCTLNVLAQINSKVGFDRLVGLNHIDIYFQAGNNWDESPKVANGASDLFVKILEEKGTHSRAIFGAQSLPRNFSVGLTASFTITES</sequence>
<dbReference type="InterPro" id="IPR013813">
    <property type="entry name" value="Endoribo_LPSP/chorism_mut-like"/>
</dbReference>
<evidence type="ECO:0000259" key="1">
    <source>
        <dbReference type="Pfam" id="PF14588"/>
    </source>
</evidence>
<dbReference type="RefSeq" id="WP_068414721.1">
    <property type="nucleotide sequence ID" value="NZ_LRDB01000012.1"/>
</dbReference>
<dbReference type="CDD" id="cd02199">
    <property type="entry name" value="YjgF_YER057c_UK114_like_1"/>
    <property type="match status" value="1"/>
</dbReference>
<name>A0A150XJI9_9BACT</name>
<gene>
    <name evidence="2" type="ORF">AWN68_04380</name>
</gene>
<organism evidence="2 3">
    <name type="scientific">Roseivirga echinicomitans</name>
    <dbReference type="NCBI Taxonomy" id="296218"/>
    <lineage>
        <taxon>Bacteria</taxon>
        <taxon>Pseudomonadati</taxon>
        <taxon>Bacteroidota</taxon>
        <taxon>Cytophagia</taxon>
        <taxon>Cytophagales</taxon>
        <taxon>Roseivirgaceae</taxon>
        <taxon>Roseivirga</taxon>
    </lineage>
</organism>
<accession>A0A150XJI9</accession>
<reference evidence="2 3" key="1">
    <citation type="submission" date="2016-01" db="EMBL/GenBank/DDBJ databases">
        <title>Genome sequencing of Roseivirga echinicomitans KMM 6058.</title>
        <authorList>
            <person name="Selvaratnam C."/>
            <person name="Thevarajoo S."/>
            <person name="Goh K.M."/>
            <person name="Ee R."/>
            <person name="Chan K.-G."/>
            <person name="Chong C.S."/>
        </authorList>
    </citation>
    <scope>NUCLEOTIDE SEQUENCE [LARGE SCALE GENOMIC DNA]</scope>
    <source>
        <strain evidence="2 3">KMM 6058</strain>
    </source>
</reference>
<dbReference type="OrthoDB" id="9806350at2"/>